<evidence type="ECO:0000313" key="2">
    <source>
        <dbReference type="Proteomes" id="UP000236291"/>
    </source>
</evidence>
<dbReference type="Proteomes" id="UP000236291">
    <property type="component" value="Unassembled WGS sequence"/>
</dbReference>
<evidence type="ECO:0000313" key="1">
    <source>
        <dbReference type="EMBL" id="PNX65475.1"/>
    </source>
</evidence>
<feature type="non-terminal residue" evidence="1">
    <location>
        <position position="82"/>
    </location>
</feature>
<organism evidence="1 2">
    <name type="scientific">Trifolium pratense</name>
    <name type="common">Red clover</name>
    <dbReference type="NCBI Taxonomy" id="57577"/>
    <lineage>
        <taxon>Eukaryota</taxon>
        <taxon>Viridiplantae</taxon>
        <taxon>Streptophyta</taxon>
        <taxon>Embryophyta</taxon>
        <taxon>Tracheophyta</taxon>
        <taxon>Spermatophyta</taxon>
        <taxon>Magnoliopsida</taxon>
        <taxon>eudicotyledons</taxon>
        <taxon>Gunneridae</taxon>
        <taxon>Pentapetalae</taxon>
        <taxon>rosids</taxon>
        <taxon>fabids</taxon>
        <taxon>Fabales</taxon>
        <taxon>Fabaceae</taxon>
        <taxon>Papilionoideae</taxon>
        <taxon>50 kb inversion clade</taxon>
        <taxon>NPAAA clade</taxon>
        <taxon>Hologalegina</taxon>
        <taxon>IRL clade</taxon>
        <taxon>Trifolieae</taxon>
        <taxon>Trifolium</taxon>
    </lineage>
</organism>
<dbReference type="EMBL" id="ASHM01180287">
    <property type="protein sequence ID" value="PNX65475.1"/>
    <property type="molecule type" value="Genomic_DNA"/>
</dbReference>
<protein>
    <submittedName>
        <fullName evidence="1">Uncharacterized protein</fullName>
    </submittedName>
</protein>
<name>A0A2K3KGR1_TRIPR</name>
<dbReference type="AlphaFoldDB" id="A0A2K3KGR1"/>
<proteinExistence type="predicted"/>
<gene>
    <name evidence="1" type="ORF">L195_g062619</name>
</gene>
<reference evidence="1 2" key="1">
    <citation type="journal article" date="2014" name="Am. J. Bot.">
        <title>Genome assembly and annotation for red clover (Trifolium pratense; Fabaceae).</title>
        <authorList>
            <person name="Istvanek J."/>
            <person name="Jaros M."/>
            <person name="Krenek A."/>
            <person name="Repkova J."/>
        </authorList>
    </citation>
    <scope>NUCLEOTIDE SEQUENCE [LARGE SCALE GENOMIC DNA]</scope>
    <source>
        <strain evidence="2">cv. Tatra</strain>
        <tissue evidence="1">Young leaves</tissue>
    </source>
</reference>
<reference evidence="1 2" key="2">
    <citation type="journal article" date="2017" name="Front. Plant Sci.">
        <title>Gene Classification and Mining of Molecular Markers Useful in Red Clover (Trifolium pratense) Breeding.</title>
        <authorList>
            <person name="Istvanek J."/>
            <person name="Dluhosova J."/>
            <person name="Dluhos P."/>
            <person name="Patkova L."/>
            <person name="Nedelnik J."/>
            <person name="Repkova J."/>
        </authorList>
    </citation>
    <scope>NUCLEOTIDE SEQUENCE [LARGE SCALE GENOMIC DNA]</scope>
    <source>
        <strain evidence="2">cv. Tatra</strain>
        <tissue evidence="1">Young leaves</tissue>
    </source>
</reference>
<comment type="caution">
    <text evidence="1">The sequence shown here is derived from an EMBL/GenBank/DDBJ whole genome shotgun (WGS) entry which is preliminary data.</text>
</comment>
<sequence length="82" mass="9551">MGSQDHFTCKTLKAEYPSCKTLKAEYSSCKTLKAEHPGFKTFKAKWRTSVGFQNFQSEVANKIKEIDLQCGRLNKIKRRWTF</sequence>
<accession>A0A2K3KGR1</accession>